<feature type="domain" description="Methyltransferase type 11" evidence="9">
    <location>
        <begin position="49"/>
        <end position="139"/>
    </location>
</feature>
<keyword evidence="6 8" id="KW-0949">S-adenosyl-L-methionine</keyword>
<dbReference type="CDD" id="cd02440">
    <property type="entry name" value="AdoMet_MTases"/>
    <property type="match status" value="1"/>
</dbReference>
<dbReference type="EC" id="2.1.1.197" evidence="3 8"/>
<dbReference type="GO" id="GO:0010340">
    <property type="term" value="F:carboxyl-O-methyltransferase activity"/>
    <property type="evidence" value="ECO:0007669"/>
    <property type="project" value="UniProtKB-UniRule"/>
</dbReference>
<evidence type="ECO:0000256" key="6">
    <source>
        <dbReference type="ARBA" id="ARBA00022691"/>
    </source>
</evidence>
<dbReference type="PANTHER" id="PTHR43861">
    <property type="entry name" value="TRANS-ACONITATE 2-METHYLTRANSFERASE-RELATED"/>
    <property type="match status" value="1"/>
</dbReference>
<dbReference type="SUPFAM" id="SSF53335">
    <property type="entry name" value="S-adenosyl-L-methionine-dependent methyltransferases"/>
    <property type="match status" value="1"/>
</dbReference>
<comment type="similarity">
    <text evidence="8">Belongs to the methyltransferase superfamily.</text>
</comment>
<evidence type="ECO:0000256" key="3">
    <source>
        <dbReference type="ARBA" id="ARBA00012327"/>
    </source>
</evidence>
<proteinExistence type="inferred from homology"/>
<dbReference type="GO" id="GO:0102130">
    <property type="term" value="F:malonyl-CoA methyltransferase activity"/>
    <property type="evidence" value="ECO:0007669"/>
    <property type="project" value="UniProtKB-EC"/>
</dbReference>
<comment type="catalytic activity">
    <reaction evidence="1 8">
        <text>malonyl-[ACP] + S-adenosyl-L-methionine = malonyl-[ACP] methyl ester + S-adenosyl-L-homocysteine</text>
        <dbReference type="Rhea" id="RHEA:17105"/>
        <dbReference type="Rhea" id="RHEA-COMP:9623"/>
        <dbReference type="Rhea" id="RHEA-COMP:9954"/>
        <dbReference type="ChEBI" id="CHEBI:57856"/>
        <dbReference type="ChEBI" id="CHEBI:59789"/>
        <dbReference type="ChEBI" id="CHEBI:78449"/>
        <dbReference type="ChEBI" id="CHEBI:78845"/>
        <dbReference type="EC" id="2.1.1.197"/>
    </reaction>
</comment>
<comment type="pathway">
    <text evidence="2 8">Cofactor biosynthesis; biotin biosynthesis.</text>
</comment>
<dbReference type="InterPro" id="IPR011814">
    <property type="entry name" value="BioC"/>
</dbReference>
<dbReference type="RefSeq" id="WP_168884904.1">
    <property type="nucleotide sequence ID" value="NZ_JABAIL010000010.1"/>
</dbReference>
<dbReference type="GO" id="GO:0008757">
    <property type="term" value="F:S-adenosylmethionine-dependent methyltransferase activity"/>
    <property type="evidence" value="ECO:0007669"/>
    <property type="project" value="InterPro"/>
</dbReference>
<dbReference type="NCBIfam" id="TIGR02072">
    <property type="entry name" value="BioC"/>
    <property type="match status" value="1"/>
</dbReference>
<evidence type="ECO:0000259" key="9">
    <source>
        <dbReference type="Pfam" id="PF08241"/>
    </source>
</evidence>
<keyword evidence="4 8" id="KW-0489">Methyltransferase</keyword>
<dbReference type="Pfam" id="PF08241">
    <property type="entry name" value="Methyltransf_11"/>
    <property type="match status" value="1"/>
</dbReference>
<dbReference type="GO" id="GO:0009102">
    <property type="term" value="P:biotin biosynthetic process"/>
    <property type="evidence" value="ECO:0007669"/>
    <property type="project" value="UniProtKB-UniRule"/>
</dbReference>
<evidence type="ECO:0000256" key="4">
    <source>
        <dbReference type="ARBA" id="ARBA00022603"/>
    </source>
</evidence>
<evidence type="ECO:0000256" key="8">
    <source>
        <dbReference type="HAMAP-Rule" id="MF_00835"/>
    </source>
</evidence>
<evidence type="ECO:0000256" key="7">
    <source>
        <dbReference type="ARBA" id="ARBA00022756"/>
    </source>
</evidence>
<keyword evidence="7 8" id="KW-0093">Biotin biosynthesis</keyword>
<keyword evidence="11" id="KW-1185">Reference proteome</keyword>
<gene>
    <name evidence="8 10" type="primary">bioC</name>
    <name evidence="10" type="ORF">HGP29_23515</name>
</gene>
<evidence type="ECO:0000313" key="11">
    <source>
        <dbReference type="Proteomes" id="UP000585050"/>
    </source>
</evidence>
<dbReference type="EMBL" id="JABAIL010000010">
    <property type="protein sequence ID" value="NLR94192.1"/>
    <property type="molecule type" value="Genomic_DNA"/>
</dbReference>
<evidence type="ECO:0000256" key="2">
    <source>
        <dbReference type="ARBA" id="ARBA00004746"/>
    </source>
</evidence>
<dbReference type="InterPro" id="IPR013216">
    <property type="entry name" value="Methyltransf_11"/>
</dbReference>
<protein>
    <recommendedName>
        <fullName evidence="3 8">Malonyl-[acyl-carrier protein] O-methyltransferase</fullName>
        <shortName evidence="8">Malonyl-ACP O-methyltransferase</shortName>
        <ecNumber evidence="3 8">2.1.1.197</ecNumber>
    </recommendedName>
    <alternativeName>
        <fullName evidence="8">Biotin synthesis protein BioC</fullName>
    </alternativeName>
</protein>
<reference evidence="10 11" key="1">
    <citation type="submission" date="2020-04" db="EMBL/GenBank/DDBJ databases">
        <title>Flammeovirga sp. SR4, a novel species isolated from seawater.</title>
        <authorList>
            <person name="Wang X."/>
        </authorList>
    </citation>
    <scope>NUCLEOTIDE SEQUENCE [LARGE SCALE GENOMIC DNA]</scope>
    <source>
        <strain evidence="10 11">SR4</strain>
    </source>
</reference>
<comment type="function">
    <text evidence="8">Converts the free carboxyl group of a malonyl-thioester to its methyl ester by transfer of a methyl group from S-adenosyl-L-methionine (SAM). It allows to synthesize pimeloyl-ACP via the fatty acid synthetic pathway.</text>
</comment>
<accession>A0A7X8SQ68</accession>
<dbReference type="InterPro" id="IPR029063">
    <property type="entry name" value="SAM-dependent_MTases_sf"/>
</dbReference>
<dbReference type="GO" id="GO:0032259">
    <property type="term" value="P:methylation"/>
    <property type="evidence" value="ECO:0007669"/>
    <property type="project" value="UniProtKB-KW"/>
</dbReference>
<sequence length="250" mass="28537">MVINKEIVAQRFGKNVSTYNTEAFIQKRICKELYRKLISVKDSYNSVFEIGCGTGFLSKQAIPHVSDTYFANDLGVSCTHQLLKDYPSINFIEGDAENVKYPERLDLVLSSSAFQWMTDRERLLKRINQSLNKDGLLAFSTFGPSNFEELKTTLNEGLEYGTLTHWRRLTEEAGFEVLSAWEWKTQLIFSQGTDVLKHIKKTGVGGCANANSIWTKSKLIAFNDKYQSHFPKENGVQLTYHPIFIIAKKK</sequence>
<dbReference type="Gene3D" id="3.40.50.150">
    <property type="entry name" value="Vaccinia Virus protein VP39"/>
    <property type="match status" value="1"/>
</dbReference>
<organism evidence="10 11">
    <name type="scientific">Flammeovirga agarivorans</name>
    <dbReference type="NCBI Taxonomy" id="2726742"/>
    <lineage>
        <taxon>Bacteria</taxon>
        <taxon>Pseudomonadati</taxon>
        <taxon>Bacteroidota</taxon>
        <taxon>Cytophagia</taxon>
        <taxon>Cytophagales</taxon>
        <taxon>Flammeovirgaceae</taxon>
        <taxon>Flammeovirga</taxon>
    </lineage>
</organism>
<name>A0A7X8SQ68_9BACT</name>
<dbReference type="HAMAP" id="MF_00835">
    <property type="entry name" value="BioC"/>
    <property type="match status" value="1"/>
</dbReference>
<dbReference type="UniPathway" id="UPA00078"/>
<evidence type="ECO:0000313" key="10">
    <source>
        <dbReference type="EMBL" id="NLR94192.1"/>
    </source>
</evidence>
<evidence type="ECO:0000256" key="1">
    <source>
        <dbReference type="ARBA" id="ARBA00000852"/>
    </source>
</evidence>
<evidence type="ECO:0000256" key="5">
    <source>
        <dbReference type="ARBA" id="ARBA00022679"/>
    </source>
</evidence>
<keyword evidence="5 8" id="KW-0808">Transferase</keyword>
<comment type="caution">
    <text evidence="10">The sequence shown here is derived from an EMBL/GenBank/DDBJ whole genome shotgun (WGS) entry which is preliminary data.</text>
</comment>
<dbReference type="AlphaFoldDB" id="A0A7X8SQ68"/>
<dbReference type="Proteomes" id="UP000585050">
    <property type="component" value="Unassembled WGS sequence"/>
</dbReference>